<protein>
    <submittedName>
        <fullName evidence="1">Uncharacterized protein</fullName>
    </submittedName>
</protein>
<accession>A0A0C9UMU9</accession>
<sequence>MAETSAHPPRTTDSSPVTKRCVYPSVYITCYLKNKTAQQVFPLVNLTLQNNPSRSSTPSHPNFFDVVLHQVLSLQPTPPDAFSPPSSTLIPLYPSLFDCTSQCASPQVSMPSSQRKCPASTAASSDADVVCEIPSSQLTDGEADMAEEPVRKKRKTIKTTSKEKESFLAKYDITKFSNVEIRGMCSFYERSLLLTSSSRFATQTMEG</sequence>
<name>A0A0C9UMU9_SPHS4</name>
<dbReference type="HOGENOM" id="CLU_1327131_0_0_1"/>
<proteinExistence type="predicted"/>
<dbReference type="EMBL" id="KN837356">
    <property type="protein sequence ID" value="KIJ26801.1"/>
    <property type="molecule type" value="Genomic_DNA"/>
</dbReference>
<evidence type="ECO:0000313" key="1">
    <source>
        <dbReference type="EMBL" id="KIJ26801.1"/>
    </source>
</evidence>
<dbReference type="Proteomes" id="UP000054279">
    <property type="component" value="Unassembled WGS sequence"/>
</dbReference>
<dbReference type="AlphaFoldDB" id="A0A0C9UMU9"/>
<evidence type="ECO:0000313" key="2">
    <source>
        <dbReference type="Proteomes" id="UP000054279"/>
    </source>
</evidence>
<keyword evidence="2" id="KW-1185">Reference proteome</keyword>
<organism evidence="1 2">
    <name type="scientific">Sphaerobolus stellatus (strain SS14)</name>
    <dbReference type="NCBI Taxonomy" id="990650"/>
    <lineage>
        <taxon>Eukaryota</taxon>
        <taxon>Fungi</taxon>
        <taxon>Dikarya</taxon>
        <taxon>Basidiomycota</taxon>
        <taxon>Agaricomycotina</taxon>
        <taxon>Agaricomycetes</taxon>
        <taxon>Phallomycetidae</taxon>
        <taxon>Geastrales</taxon>
        <taxon>Sphaerobolaceae</taxon>
        <taxon>Sphaerobolus</taxon>
    </lineage>
</organism>
<gene>
    <name evidence="1" type="ORF">M422DRAFT_55351</name>
</gene>
<reference evidence="1 2" key="1">
    <citation type="submission" date="2014-06" db="EMBL/GenBank/DDBJ databases">
        <title>Evolutionary Origins and Diversification of the Mycorrhizal Mutualists.</title>
        <authorList>
            <consortium name="DOE Joint Genome Institute"/>
            <consortium name="Mycorrhizal Genomics Consortium"/>
            <person name="Kohler A."/>
            <person name="Kuo A."/>
            <person name="Nagy L.G."/>
            <person name="Floudas D."/>
            <person name="Copeland A."/>
            <person name="Barry K.W."/>
            <person name="Cichocki N."/>
            <person name="Veneault-Fourrey C."/>
            <person name="LaButti K."/>
            <person name="Lindquist E.A."/>
            <person name="Lipzen A."/>
            <person name="Lundell T."/>
            <person name="Morin E."/>
            <person name="Murat C."/>
            <person name="Riley R."/>
            <person name="Ohm R."/>
            <person name="Sun H."/>
            <person name="Tunlid A."/>
            <person name="Henrissat B."/>
            <person name="Grigoriev I.V."/>
            <person name="Hibbett D.S."/>
            <person name="Martin F."/>
        </authorList>
    </citation>
    <scope>NUCLEOTIDE SEQUENCE [LARGE SCALE GENOMIC DNA]</scope>
    <source>
        <strain evidence="1 2">SS14</strain>
    </source>
</reference>